<evidence type="ECO:0000256" key="2">
    <source>
        <dbReference type="ARBA" id="ARBA00023239"/>
    </source>
</evidence>
<sequence>MSFRGYRRQDGSVGTRNYVGIISTVSCANDVAWWISQEVKGSVPFVHGQGCGQTQPDRDQVTRTLISLGWNPNLAGVLIVSLGCEAVLADQIADGIAKSDKPVEMVVIQKIGGAKAAVARGASLAQAMVTKASKLRREEFADSELVLGVKCGASDTTSGLAANPAAGATCDLLIDNGGTCIFGETTEFIGTEHILTRRAVTHQVAEK</sequence>
<evidence type="ECO:0000259" key="4">
    <source>
        <dbReference type="Pfam" id="PF20629"/>
    </source>
</evidence>
<organism evidence="5">
    <name type="scientific">marine sediment metagenome</name>
    <dbReference type="NCBI Taxonomy" id="412755"/>
    <lineage>
        <taxon>unclassified sequences</taxon>
        <taxon>metagenomes</taxon>
        <taxon>ecological metagenomes</taxon>
    </lineage>
</organism>
<dbReference type="Pfam" id="PF20629">
    <property type="entry name" value="GD_AH_C"/>
    <property type="match status" value="1"/>
</dbReference>
<feature type="domain" description="D-galactarate/Altronate dehydratase second" evidence="3">
    <location>
        <begin position="5"/>
        <end position="133"/>
    </location>
</feature>
<dbReference type="InterPro" id="IPR052172">
    <property type="entry name" value="UxaA_altronate/galactarate_dh"/>
</dbReference>
<reference evidence="5" key="1">
    <citation type="journal article" date="2014" name="Front. Microbiol.">
        <title>High frequency of phylogenetically diverse reductive dehalogenase-homologous genes in deep subseafloor sedimentary metagenomes.</title>
        <authorList>
            <person name="Kawai M."/>
            <person name="Futagami T."/>
            <person name="Toyoda A."/>
            <person name="Takaki Y."/>
            <person name="Nishi S."/>
            <person name="Hori S."/>
            <person name="Arai W."/>
            <person name="Tsubouchi T."/>
            <person name="Morono Y."/>
            <person name="Uchiyama I."/>
            <person name="Ito T."/>
            <person name="Fujiyama A."/>
            <person name="Inagaki F."/>
            <person name="Takami H."/>
        </authorList>
    </citation>
    <scope>NUCLEOTIDE SEQUENCE</scope>
    <source>
        <strain evidence="5">Expedition CK06-06</strain>
    </source>
</reference>
<dbReference type="PROSITE" id="PS51257">
    <property type="entry name" value="PROKAR_LIPOPROTEIN"/>
    <property type="match status" value="1"/>
</dbReference>
<dbReference type="PANTHER" id="PTHR30536">
    <property type="entry name" value="ALTRONATE/GALACTARATE DEHYDRATASE"/>
    <property type="match status" value="1"/>
</dbReference>
<protein>
    <submittedName>
        <fullName evidence="5">Uncharacterized protein</fullName>
    </submittedName>
</protein>
<proteinExistence type="inferred from homology"/>
<evidence type="ECO:0000256" key="1">
    <source>
        <dbReference type="ARBA" id="ARBA00010986"/>
    </source>
</evidence>
<evidence type="ECO:0000313" key="5">
    <source>
        <dbReference type="EMBL" id="GAH82091.1"/>
    </source>
</evidence>
<keyword evidence="2" id="KW-0456">Lyase</keyword>
<comment type="caution">
    <text evidence="5">The sequence shown here is derived from an EMBL/GenBank/DDBJ whole genome shotgun (WGS) entry which is preliminary data.</text>
</comment>
<feature type="non-terminal residue" evidence="5">
    <location>
        <position position="207"/>
    </location>
</feature>
<dbReference type="Pfam" id="PF04295">
    <property type="entry name" value="GD_AH_second"/>
    <property type="match status" value="1"/>
</dbReference>
<dbReference type="GO" id="GO:0019698">
    <property type="term" value="P:D-galacturonate catabolic process"/>
    <property type="evidence" value="ECO:0007669"/>
    <property type="project" value="TreeGrafter"/>
</dbReference>
<feature type="domain" description="D-galactarate/Altronate dehydratase C-terminal" evidence="4">
    <location>
        <begin position="143"/>
        <end position="207"/>
    </location>
</feature>
<gene>
    <name evidence="5" type="ORF">S03H2_63095</name>
</gene>
<accession>X1II76</accession>
<dbReference type="InterPro" id="IPR048332">
    <property type="entry name" value="GD_AH_C"/>
</dbReference>
<dbReference type="GO" id="GO:0016829">
    <property type="term" value="F:lyase activity"/>
    <property type="evidence" value="ECO:0007669"/>
    <property type="project" value="UniProtKB-KW"/>
</dbReference>
<dbReference type="PANTHER" id="PTHR30536:SF5">
    <property type="entry name" value="ALTRONATE DEHYDRATASE"/>
    <property type="match status" value="1"/>
</dbReference>
<dbReference type="AlphaFoldDB" id="X1II76"/>
<evidence type="ECO:0000259" key="3">
    <source>
        <dbReference type="Pfam" id="PF04295"/>
    </source>
</evidence>
<comment type="similarity">
    <text evidence="1">Belongs to the UxaA family.</text>
</comment>
<name>X1II76_9ZZZZ</name>
<dbReference type="InterPro" id="IPR007392">
    <property type="entry name" value="GD_AH_second"/>
</dbReference>
<dbReference type="EMBL" id="BARU01040849">
    <property type="protein sequence ID" value="GAH82091.1"/>
    <property type="molecule type" value="Genomic_DNA"/>
</dbReference>